<evidence type="ECO:0000313" key="4">
    <source>
        <dbReference type="Proteomes" id="UP001334248"/>
    </source>
</evidence>
<keyword evidence="2" id="KW-0732">Signal</keyword>
<accession>A0ABR0RRH7</accession>
<feature type="region of interest" description="Disordered" evidence="1">
    <location>
        <begin position="283"/>
        <end position="302"/>
    </location>
</feature>
<proteinExistence type="predicted"/>
<evidence type="ECO:0000256" key="1">
    <source>
        <dbReference type="SAM" id="MobiDB-lite"/>
    </source>
</evidence>
<reference evidence="3 4" key="1">
    <citation type="journal article" date="2023" name="Res Sq">
        <title>Genomic and morphological characterization of Knufia obscura isolated from the Mars 2020 spacecraft assembly facility.</title>
        <authorList>
            <person name="Chander A.M."/>
            <person name="Teixeira M.M."/>
            <person name="Singh N.K."/>
            <person name="Williams M.P."/>
            <person name="Parker C.W."/>
            <person name="Leo P."/>
            <person name="Stajich J.E."/>
            <person name="Torok T."/>
            <person name="Tighe S."/>
            <person name="Mason C.E."/>
            <person name="Venkateswaran K."/>
        </authorList>
    </citation>
    <scope>NUCLEOTIDE SEQUENCE [LARGE SCALE GENOMIC DNA]</scope>
    <source>
        <strain evidence="3 4">CCFEE 5817</strain>
    </source>
</reference>
<feature type="compositionally biased region" description="Pro residues" evidence="1">
    <location>
        <begin position="283"/>
        <end position="299"/>
    </location>
</feature>
<dbReference type="PANTHER" id="PTHR38122:SF1">
    <property type="entry name" value="GLYCOPROTEIN X"/>
    <property type="match status" value="1"/>
</dbReference>
<comment type="caution">
    <text evidence="3">The sequence shown here is derived from an EMBL/GenBank/DDBJ whole genome shotgun (WGS) entry which is preliminary data.</text>
</comment>
<organism evidence="3 4">
    <name type="scientific">Knufia obscura</name>
    <dbReference type="NCBI Taxonomy" id="1635080"/>
    <lineage>
        <taxon>Eukaryota</taxon>
        <taxon>Fungi</taxon>
        <taxon>Dikarya</taxon>
        <taxon>Ascomycota</taxon>
        <taxon>Pezizomycotina</taxon>
        <taxon>Eurotiomycetes</taxon>
        <taxon>Chaetothyriomycetidae</taxon>
        <taxon>Chaetothyriales</taxon>
        <taxon>Trichomeriaceae</taxon>
        <taxon>Knufia</taxon>
    </lineage>
</organism>
<dbReference type="PANTHER" id="PTHR38122">
    <property type="entry name" value="GLYCOPROTEIN X"/>
    <property type="match status" value="1"/>
</dbReference>
<gene>
    <name evidence="3" type="ORF">PMZ80_005411</name>
</gene>
<dbReference type="GeneID" id="89998860"/>
<keyword evidence="4" id="KW-1185">Reference proteome</keyword>
<name>A0ABR0RRH7_9EURO</name>
<evidence type="ECO:0000313" key="3">
    <source>
        <dbReference type="EMBL" id="KAK5942845.1"/>
    </source>
</evidence>
<feature type="signal peptide" evidence="2">
    <location>
        <begin position="1"/>
        <end position="20"/>
    </location>
</feature>
<dbReference type="RefSeq" id="XP_064730935.1">
    <property type="nucleotide sequence ID" value="XM_064873831.1"/>
</dbReference>
<protein>
    <submittedName>
        <fullName evidence="3">Uncharacterized protein</fullName>
    </submittedName>
</protein>
<dbReference type="Proteomes" id="UP001334248">
    <property type="component" value="Unassembled WGS sequence"/>
</dbReference>
<dbReference type="EMBL" id="JAVHJV010000005">
    <property type="protein sequence ID" value="KAK5942845.1"/>
    <property type="molecule type" value="Genomic_DNA"/>
</dbReference>
<sequence>MRHNAHSLLVSAAAFTLVAAGDSGSTWLQWTSSAPAPAPAVTTTVTVWSKSIETQYTTDTSYISVTTTETEYKPVTQFVTVTPPTVTTTQFDTVVQTDTVTDTVVSVSGSIATVQQTVEETIENTILATATVTVVNTVNNDITITVTSFSAVTEYVSLTASCPNSTSGTGITLCPSRTINPTYTPPTPLPSNYLWGCPPGKLCHPPRINCNFEQNLPADTYVCAPEECIPVAPLPPLRTFVEDEPYINDTCAWYTPIDDYFNIDPRLFGLDFDIFNIYGQPTCPPPPPPPPSTTPPAQPPSTTWAAWNSPVTSAGWNNWKGSHTGPAPSVVTKRAYLFDKKAVIAPKPCWPVCNQAMQVWQSDRGCSSWRDAFALVTSCTSKYAGAPVTSVVSQMNSPIATCARQAKRTAAAQLEDAAPAFRFARG</sequence>
<feature type="chain" id="PRO_5046970843" evidence="2">
    <location>
        <begin position="21"/>
        <end position="426"/>
    </location>
</feature>
<evidence type="ECO:0000256" key="2">
    <source>
        <dbReference type="SAM" id="SignalP"/>
    </source>
</evidence>